<dbReference type="RefSeq" id="WP_074541830.1">
    <property type="nucleotide sequence ID" value="NZ_LGMQ01000072.1"/>
</dbReference>
<dbReference type="Gene3D" id="1.10.10.2690">
    <property type="match status" value="1"/>
</dbReference>
<dbReference type="PRINTS" id="PR01554">
    <property type="entry name" value="FIMREGULATRY"/>
</dbReference>
<dbReference type="Pfam" id="PF03333">
    <property type="entry name" value="PapB"/>
    <property type="match status" value="1"/>
</dbReference>
<evidence type="ECO:0000313" key="3">
    <source>
        <dbReference type="EMBL" id="CEJ09697.1"/>
    </source>
</evidence>
<protein>
    <submittedName>
        <fullName evidence="3">CofR protein</fullName>
    </submittedName>
</protein>
<evidence type="ECO:0000256" key="1">
    <source>
        <dbReference type="ARBA" id="ARBA00023015"/>
    </source>
</evidence>
<name>A0A0F7TCU6_ECOLX</name>
<sequence>MKLYNEQKTSKNIRVDFFIKKRGILPGTIDEEHFWLLMEILPIHSEKVICAMREHLVSGVSRKEVCKKYSVNNGYLSISISRLNYAHQIVMNMVHYYNKT</sequence>
<accession>A0A0F7TCU6</accession>
<proteinExistence type="predicted"/>
<evidence type="ECO:0000256" key="2">
    <source>
        <dbReference type="ARBA" id="ARBA00023163"/>
    </source>
</evidence>
<dbReference type="EMBL" id="LN651094">
    <property type="protein sequence ID" value="CEJ09697.1"/>
    <property type="molecule type" value="Genomic_DNA"/>
</dbReference>
<gene>
    <name evidence="3" type="primary">cofR</name>
</gene>
<dbReference type="AlphaFoldDB" id="A0A0F7TCU6"/>
<dbReference type="GO" id="GO:0006355">
    <property type="term" value="P:regulation of DNA-templated transcription"/>
    <property type="evidence" value="ECO:0007669"/>
    <property type="project" value="InterPro"/>
</dbReference>
<reference evidence="3" key="1">
    <citation type="submission" date="2014-11" db="EMBL/GenBank/DDBJ databases">
        <authorList>
            <person name="Aslett M."/>
        </authorList>
    </citation>
    <scope>NUCLEOTIDE SEQUENCE</scope>
    <source>
        <strain evidence="3">ETEC_ESEI_111</strain>
    </source>
</reference>
<reference evidence="3" key="2">
    <citation type="journal article" date="2015" name="Pathog. Dis.">
        <title>A putative, novel coli surface antigen 8B (CS8B) of enterotoxigenic Escherichia coli.</title>
        <authorList>
            <person name="Njoroge S.M."/>
            <person name="Boinett C.J."/>
            <person name="Made L.F."/>
            <person name="Ouko T.T."/>
            <person name="Fevre E.M."/>
            <person name="Thomson N.R."/>
            <person name="Kariuki S."/>
        </authorList>
    </citation>
    <scope>NUCLEOTIDE SEQUENCE</scope>
    <source>
        <strain evidence="3">ETEC_ESEI_111</strain>
    </source>
</reference>
<dbReference type="InterPro" id="IPR053721">
    <property type="entry name" value="Fimbrial_Adhesin_Reg"/>
</dbReference>
<keyword evidence="2" id="KW-0804">Transcription</keyword>
<organism evidence="3">
    <name type="scientific">Escherichia coli</name>
    <dbReference type="NCBI Taxonomy" id="562"/>
    <lineage>
        <taxon>Bacteria</taxon>
        <taxon>Pseudomonadati</taxon>
        <taxon>Pseudomonadota</taxon>
        <taxon>Gammaproteobacteria</taxon>
        <taxon>Enterobacterales</taxon>
        <taxon>Enterobacteriaceae</taxon>
        <taxon>Escherichia</taxon>
    </lineage>
</organism>
<dbReference type="SMR" id="A0A0F7TCU6"/>
<dbReference type="InterPro" id="IPR004356">
    <property type="entry name" value="Adhesin_operon_reg_prot"/>
</dbReference>
<keyword evidence="1" id="KW-0805">Transcription regulation</keyword>